<feature type="domain" description="Quinate/shikimate 5-dehydrogenase/glutamyl-tRNA reductase" evidence="3">
    <location>
        <begin position="308"/>
        <end position="426"/>
    </location>
</feature>
<dbReference type="Pfam" id="PF03364">
    <property type="entry name" value="Polyketide_cyc"/>
    <property type="match status" value="1"/>
</dbReference>
<evidence type="ECO:0000313" key="5">
    <source>
        <dbReference type="EMBL" id="OGW98869.1"/>
    </source>
</evidence>
<dbReference type="InterPro" id="IPR005031">
    <property type="entry name" value="COQ10_START"/>
</dbReference>
<dbReference type="SUPFAM" id="SSF51735">
    <property type="entry name" value="NAD(P)-binding Rossmann-fold domains"/>
    <property type="match status" value="1"/>
</dbReference>
<sequence>MSDISLRIIKILPEEPWKVLLYLMQTGEFASLMPNVKHCKVIERGPKHAITEWKVEIDQILLTWKERSEFDFNHFRIAFKSVEGDLPKFDGYWSLVAHPLGTQVELDIEADIRIPLISQVIGPVLTETIRKNFNLMLEMLNRKIITEKYTDFKEGQESKIGGFAIIGHPYNLDNLIRYLQFLNPGFVPPSREFLSKMLEMVPSYEMTLIKKFVSTAGVETHGLVIMSTFIPEMANVDPELVFRKVVEACHVAENYRIGIVALGGFTSIVGERFGDELKKHVHVPLTTGNTYTVAVALDGVRKACELMEINLSEATVAVLGGGTGDIGGACARILSEEVKEVIVTGRFPEKVALQVERFKHLGLKNVRGFTDNLEACRNAEIVIAATSATESILTEEVFKSGAVICDLAYPKNISYSAGKRDDVFIFSGGLAEIPEEVNLGFEIGLPASRILYGCLSEAILLDLEKRYESFSYGKGNITREKVDEIKAIADKHGFHLAPFYSGKRMLSTEDIEKIKQASRVKMAK</sequence>
<dbReference type="SUPFAM" id="SSF55961">
    <property type="entry name" value="Bet v1-like"/>
    <property type="match status" value="1"/>
</dbReference>
<protein>
    <recommendedName>
        <fullName evidence="7">Coenzyme Q-binding protein COQ10 START domain-containing protein</fullName>
    </recommendedName>
</protein>
<dbReference type="InterPro" id="IPR023393">
    <property type="entry name" value="START-like_dom_sf"/>
</dbReference>
<dbReference type="EMBL" id="MHFR01000022">
    <property type="protein sequence ID" value="OGW98869.1"/>
    <property type="molecule type" value="Genomic_DNA"/>
</dbReference>
<evidence type="ECO:0008006" key="7">
    <source>
        <dbReference type="Google" id="ProtNLM"/>
    </source>
</evidence>
<dbReference type="Proteomes" id="UP000178187">
    <property type="component" value="Unassembled WGS sequence"/>
</dbReference>
<comment type="similarity">
    <text evidence="1">Belongs to the ribosome association toxin RatA family.</text>
</comment>
<reference evidence="5 6" key="1">
    <citation type="journal article" date="2016" name="Nat. Commun.">
        <title>Thousands of microbial genomes shed light on interconnected biogeochemical processes in an aquifer system.</title>
        <authorList>
            <person name="Anantharaman K."/>
            <person name="Brown C.T."/>
            <person name="Hug L.A."/>
            <person name="Sharon I."/>
            <person name="Castelle C.J."/>
            <person name="Probst A.J."/>
            <person name="Thomas B.C."/>
            <person name="Singh A."/>
            <person name="Wilkins M.J."/>
            <person name="Karaoz U."/>
            <person name="Brodie E.L."/>
            <person name="Williams K.H."/>
            <person name="Hubbard S.S."/>
            <person name="Banfield J.F."/>
        </authorList>
    </citation>
    <scope>NUCLEOTIDE SEQUENCE [LARGE SCALE GENOMIC DNA]</scope>
</reference>
<dbReference type="InterPro" id="IPR006151">
    <property type="entry name" value="Shikm_DH/Glu-tRNA_Rdtase"/>
</dbReference>
<feature type="domain" description="Coenzyme Q-binding protein COQ10 START" evidence="4">
    <location>
        <begin position="28"/>
        <end position="132"/>
    </location>
</feature>
<dbReference type="Pfam" id="PF01488">
    <property type="entry name" value="Shikimate_DH"/>
    <property type="match status" value="1"/>
</dbReference>
<evidence type="ECO:0000256" key="2">
    <source>
        <dbReference type="ARBA" id="ARBA00022857"/>
    </source>
</evidence>
<keyword evidence="2" id="KW-0521">NADP</keyword>
<accession>A0A1G1L1V3</accession>
<name>A0A1G1L1V3_9BACT</name>
<dbReference type="Gene3D" id="3.40.50.720">
    <property type="entry name" value="NAD(P)-binding Rossmann-like Domain"/>
    <property type="match status" value="1"/>
</dbReference>
<dbReference type="Gene3D" id="3.30.530.20">
    <property type="match status" value="1"/>
</dbReference>
<comment type="caution">
    <text evidence="5">The sequence shown here is derived from an EMBL/GenBank/DDBJ whole genome shotgun (WGS) entry which is preliminary data.</text>
</comment>
<proteinExistence type="inferred from homology"/>
<dbReference type="AlphaFoldDB" id="A0A1G1L1V3"/>
<evidence type="ECO:0000256" key="1">
    <source>
        <dbReference type="ARBA" id="ARBA00008918"/>
    </source>
</evidence>
<gene>
    <name evidence="5" type="ORF">A3G33_02290</name>
</gene>
<dbReference type="InterPro" id="IPR036291">
    <property type="entry name" value="NAD(P)-bd_dom_sf"/>
</dbReference>
<evidence type="ECO:0000259" key="3">
    <source>
        <dbReference type="Pfam" id="PF01488"/>
    </source>
</evidence>
<evidence type="ECO:0000259" key="4">
    <source>
        <dbReference type="Pfam" id="PF03364"/>
    </source>
</evidence>
<evidence type="ECO:0000313" key="6">
    <source>
        <dbReference type="Proteomes" id="UP000178187"/>
    </source>
</evidence>
<organism evidence="5 6">
    <name type="scientific">Candidatus Danuiimicrobium aquiferis</name>
    <dbReference type="NCBI Taxonomy" id="1801832"/>
    <lineage>
        <taxon>Bacteria</taxon>
        <taxon>Pseudomonadati</taxon>
        <taxon>Candidatus Omnitrophota</taxon>
        <taxon>Candidatus Danuiimicrobium</taxon>
    </lineage>
</organism>